<gene>
    <name evidence="2 4" type="primary">thiL</name>
    <name evidence="4" type="ORF">CLAN_0646</name>
</gene>
<dbReference type="GO" id="GO:0005524">
    <property type="term" value="F:ATP binding"/>
    <property type="evidence" value="ECO:0007669"/>
    <property type="project" value="UniProtKB-UniRule"/>
</dbReference>
<feature type="binding site" evidence="2">
    <location>
        <position position="29"/>
    </location>
    <ligand>
        <name>Mg(2+)</name>
        <dbReference type="ChEBI" id="CHEBI:18420"/>
        <label>4</label>
    </ligand>
</feature>
<keyword evidence="2" id="KW-0479">Metal-binding</keyword>
<dbReference type="SUPFAM" id="SSF56042">
    <property type="entry name" value="PurM C-terminal domain-like"/>
    <property type="match status" value="1"/>
</dbReference>
<comment type="caution">
    <text evidence="2">Lacks conserved residue(s) required for the propagation of feature annotation.</text>
</comment>
<dbReference type="InterPro" id="IPR006283">
    <property type="entry name" value="ThiL-like"/>
</dbReference>
<accession>A0A1X9SMD7</accession>
<dbReference type="NCBIfam" id="NF004354">
    <property type="entry name" value="PRK05731.2-3"/>
    <property type="match status" value="1"/>
</dbReference>
<feature type="binding site" evidence="2">
    <location>
        <position position="195"/>
    </location>
    <ligand>
        <name>Mg(2+)</name>
        <dbReference type="ChEBI" id="CHEBI:18420"/>
        <label>5</label>
    </ligand>
</feature>
<dbReference type="GeneID" id="46921121"/>
<organism evidence="4 5">
    <name type="scientific">Campylobacter lanienae NCTC 13004</name>
    <dbReference type="NCBI Taxonomy" id="1031753"/>
    <lineage>
        <taxon>Bacteria</taxon>
        <taxon>Pseudomonadati</taxon>
        <taxon>Campylobacterota</taxon>
        <taxon>Epsilonproteobacteria</taxon>
        <taxon>Campylobacterales</taxon>
        <taxon>Campylobacteraceae</taxon>
        <taxon>Campylobacter</taxon>
    </lineage>
</organism>
<dbReference type="Pfam" id="PF00586">
    <property type="entry name" value="AIRS"/>
    <property type="match status" value="1"/>
</dbReference>
<evidence type="ECO:0000256" key="1">
    <source>
        <dbReference type="ARBA" id="ARBA00022977"/>
    </source>
</evidence>
<feature type="binding site" evidence="2">
    <location>
        <position position="60"/>
    </location>
    <ligand>
        <name>Mg(2+)</name>
        <dbReference type="ChEBI" id="CHEBI:18420"/>
        <label>3</label>
    </ligand>
</feature>
<dbReference type="PANTHER" id="PTHR30270">
    <property type="entry name" value="THIAMINE-MONOPHOSPHATE KINASE"/>
    <property type="match status" value="1"/>
</dbReference>
<feature type="binding site" evidence="2">
    <location>
        <position position="108"/>
    </location>
    <ligand>
        <name>Mg(2+)</name>
        <dbReference type="ChEBI" id="CHEBI:18420"/>
        <label>1</label>
    </ligand>
</feature>
<dbReference type="Gene3D" id="3.90.650.10">
    <property type="entry name" value="PurM-like C-terminal domain"/>
    <property type="match status" value="1"/>
</dbReference>
<evidence type="ECO:0000256" key="2">
    <source>
        <dbReference type="HAMAP-Rule" id="MF_02128"/>
    </source>
</evidence>
<protein>
    <recommendedName>
        <fullName evidence="2">Thiamine-monophosphate kinase</fullName>
        <shortName evidence="2">TMP kinase</shortName>
        <shortName evidence="2">Thiamine-phosphate kinase</shortName>
        <ecNumber evidence="2">2.7.4.16</ecNumber>
    </recommendedName>
</protein>
<feature type="domain" description="PurM-like N-terminal" evidence="3">
    <location>
        <begin position="17"/>
        <end position="122"/>
    </location>
</feature>
<keyword evidence="2 4" id="KW-0808">Transferase</keyword>
<keyword evidence="1 2" id="KW-0784">Thiamine biosynthesis</keyword>
<keyword evidence="2" id="KW-0067">ATP-binding</keyword>
<feature type="binding site" evidence="2">
    <location>
        <position position="133"/>
    </location>
    <ligand>
        <name>ATP</name>
        <dbReference type="ChEBI" id="CHEBI:30616"/>
    </ligand>
</feature>
<reference evidence="5" key="1">
    <citation type="journal article" date="2017" name="Genome Biol. Evol.">
        <title>Comparative Genomic Analysis Identifies a Campylobacter Clade Deficient in Selenium Metabolism.</title>
        <authorList>
            <person name="Miller W.G."/>
            <person name="Yee E."/>
            <person name="Lopes B.S."/>
            <person name="Chapman M.H."/>
            <person name="Huynh S."/>
            <person name="Bono J.L."/>
            <person name="Parker C.T."/>
            <person name="Strachan N.J.C."/>
            <person name="Forbes K.J."/>
        </authorList>
    </citation>
    <scope>NUCLEOTIDE SEQUENCE [LARGE SCALE GENOMIC DNA]</scope>
    <source>
        <strain evidence="5">NCTC 13004</strain>
    </source>
</reference>
<dbReference type="InterPro" id="IPR036921">
    <property type="entry name" value="PurM-like_N_sf"/>
</dbReference>
<dbReference type="InterPro" id="IPR036676">
    <property type="entry name" value="PurM-like_C_sf"/>
</dbReference>
<reference evidence="5" key="2">
    <citation type="journal article" date="2017" name="Genome Biol. Evol.">
        <title>Comparative genomic analysis identifies a Campylobacter clade deficient in selenium metabolism.</title>
        <authorList>
            <person name="Miller W.G."/>
            <person name="Yee E."/>
            <person name="Lopes B.S."/>
            <person name="Chapman M.H."/>
            <person name="Huynh S."/>
            <person name="Bono J.L."/>
            <person name="Parker C.T."/>
            <person name="Strachan N.J.C."/>
            <person name="Forbes K.J."/>
        </authorList>
    </citation>
    <scope>NUCLEOTIDE SEQUENCE [LARGE SCALE GENOMIC DNA]</scope>
    <source>
        <strain evidence="5">NCTC 13004</strain>
    </source>
</reference>
<sequence length="272" mass="30075">MDKEQIVISNFANNLNGDDGAVIGNMVYSKDMFVEDIHFKSHWLSPKQISSKAMIVNLSDAIAMNATPKYALLGLGLPRNLSSKYIKELSNGLKETAAKFNTQIIGGDTISSDKLIISLTIISHLNSKKPLSRYGAKVGDIVCYTGRLGESLKGLKTLLNGGKIGSNSRFVKPNLRFEFIKNSAKWLRSGMDISDGLASDLAKITGNKAVKFTKKLSKIEFISGEEYEMLIVVPPRNLKRVLNQAKISRIKLNILGKIINERAKFHGKFSHF</sequence>
<proteinExistence type="inferred from homology"/>
<evidence type="ECO:0000313" key="5">
    <source>
        <dbReference type="Proteomes" id="UP000202031"/>
    </source>
</evidence>
<dbReference type="HAMAP" id="MF_02128">
    <property type="entry name" value="TMP_kinase"/>
    <property type="match status" value="1"/>
</dbReference>
<dbReference type="CDD" id="cd02194">
    <property type="entry name" value="ThiL"/>
    <property type="match status" value="1"/>
</dbReference>
<dbReference type="RefSeq" id="WP_100590582.1">
    <property type="nucleotide sequence ID" value="NZ_CP015578.1"/>
</dbReference>
<feature type="binding site" evidence="2">
    <location>
        <position position="19"/>
    </location>
    <ligand>
        <name>Mg(2+)</name>
        <dbReference type="ChEBI" id="CHEBI:18420"/>
        <label>4</label>
    </ligand>
</feature>
<feature type="binding site" evidence="2">
    <location>
        <position position="269"/>
    </location>
    <ligand>
        <name>substrate</name>
    </ligand>
</feature>
<feature type="binding site" evidence="2">
    <location>
        <position position="194"/>
    </location>
    <ligand>
        <name>ATP</name>
        <dbReference type="ChEBI" id="CHEBI:30616"/>
    </ligand>
</feature>
<feature type="binding site" evidence="2">
    <location>
        <position position="31"/>
    </location>
    <ligand>
        <name>Mg(2+)</name>
        <dbReference type="ChEBI" id="CHEBI:18420"/>
        <label>2</label>
    </ligand>
</feature>
<dbReference type="GO" id="GO:0009030">
    <property type="term" value="F:thiamine-phosphate kinase activity"/>
    <property type="evidence" value="ECO:0007669"/>
    <property type="project" value="UniProtKB-UniRule"/>
</dbReference>
<dbReference type="UniPathway" id="UPA00060">
    <property type="reaction ID" value="UER00142"/>
</dbReference>
<dbReference type="EMBL" id="CP015578">
    <property type="protein sequence ID" value="ARQ97394.1"/>
    <property type="molecule type" value="Genomic_DNA"/>
</dbReference>
<feature type="binding site" evidence="2">
    <location>
        <position position="31"/>
    </location>
    <ligand>
        <name>Mg(2+)</name>
        <dbReference type="ChEBI" id="CHEBI:18420"/>
        <label>1</label>
    </ligand>
</feature>
<dbReference type="Proteomes" id="UP000202031">
    <property type="component" value="Chromosome"/>
</dbReference>
<dbReference type="KEGG" id="clx:CLAN_0646"/>
<feature type="binding site" evidence="2">
    <location>
        <begin position="107"/>
        <end position="108"/>
    </location>
    <ligand>
        <name>ATP</name>
        <dbReference type="ChEBI" id="CHEBI:30616"/>
    </ligand>
</feature>
<comment type="miscellaneous">
    <text evidence="2">Reaction mechanism of ThiL seems to utilize a direct, inline transfer of the gamma-phosphate of ATP to TMP rather than a phosphorylated enzyme intermediate.</text>
</comment>
<feature type="binding site" evidence="2">
    <location>
        <position position="38"/>
    </location>
    <ligand>
        <name>substrate</name>
    </ligand>
</feature>
<comment type="function">
    <text evidence="2">Catalyzes the ATP-dependent phosphorylation of thiamine-monophosphate (TMP) to form thiamine-pyrophosphate (TPP), the active form of vitamin B1.</text>
</comment>
<comment type="similarity">
    <text evidence="2">Belongs to the thiamine-monophosphate kinase family.</text>
</comment>
<dbReference type="GO" id="GO:0000287">
    <property type="term" value="F:magnesium ion binding"/>
    <property type="evidence" value="ECO:0007669"/>
    <property type="project" value="UniProtKB-UniRule"/>
</dbReference>
<dbReference type="SUPFAM" id="SSF55326">
    <property type="entry name" value="PurM N-terminal domain-like"/>
    <property type="match status" value="1"/>
</dbReference>
<feature type="binding site" evidence="2">
    <location>
        <position position="225"/>
    </location>
    <ligand>
        <name>substrate</name>
    </ligand>
</feature>
<comment type="catalytic activity">
    <reaction evidence="2">
        <text>thiamine phosphate + ATP = thiamine diphosphate + ADP</text>
        <dbReference type="Rhea" id="RHEA:15913"/>
        <dbReference type="ChEBI" id="CHEBI:30616"/>
        <dbReference type="ChEBI" id="CHEBI:37575"/>
        <dbReference type="ChEBI" id="CHEBI:58937"/>
        <dbReference type="ChEBI" id="CHEBI:456216"/>
        <dbReference type="EC" id="2.7.4.16"/>
    </reaction>
</comment>
<evidence type="ECO:0000313" key="4">
    <source>
        <dbReference type="EMBL" id="ARQ97394.1"/>
    </source>
</evidence>
<feature type="binding site" evidence="2">
    <location>
        <position position="19"/>
    </location>
    <ligand>
        <name>Mg(2+)</name>
        <dbReference type="ChEBI" id="CHEBI:18420"/>
        <label>3</label>
    </ligand>
</feature>
<dbReference type="GO" id="GO:0009228">
    <property type="term" value="P:thiamine biosynthetic process"/>
    <property type="evidence" value="ECO:0007669"/>
    <property type="project" value="UniProtKB-KW"/>
</dbReference>
<keyword evidence="2" id="KW-0547">Nucleotide-binding</keyword>
<feature type="binding site" evidence="2">
    <location>
        <position position="60"/>
    </location>
    <ligand>
        <name>Mg(2+)</name>
        <dbReference type="ChEBI" id="CHEBI:18420"/>
        <label>2</label>
    </ligand>
</feature>
<evidence type="ECO:0000259" key="3">
    <source>
        <dbReference type="Pfam" id="PF00586"/>
    </source>
</evidence>
<dbReference type="InterPro" id="IPR016188">
    <property type="entry name" value="PurM-like_N"/>
</dbReference>
<dbReference type="EC" id="2.7.4.16" evidence="2"/>
<dbReference type="PANTHER" id="PTHR30270:SF0">
    <property type="entry name" value="THIAMINE-MONOPHOSPHATE KINASE"/>
    <property type="match status" value="1"/>
</dbReference>
<feature type="binding site" evidence="2">
    <location>
        <position position="60"/>
    </location>
    <ligand>
        <name>Mg(2+)</name>
        <dbReference type="ChEBI" id="CHEBI:18420"/>
        <label>4</label>
    </ligand>
</feature>
<name>A0A1X9SMD7_9BACT</name>
<dbReference type="GO" id="GO:0009229">
    <property type="term" value="P:thiamine diphosphate biosynthetic process"/>
    <property type="evidence" value="ECO:0007669"/>
    <property type="project" value="UniProtKB-UniRule"/>
</dbReference>
<keyword evidence="2" id="KW-0460">Magnesium</keyword>
<dbReference type="Gene3D" id="3.30.1330.10">
    <property type="entry name" value="PurM-like, N-terminal domain"/>
    <property type="match status" value="1"/>
</dbReference>
<comment type="pathway">
    <text evidence="2">Cofactor biosynthesis; thiamine diphosphate biosynthesis; thiamine diphosphate from thiamine phosphate: step 1/1.</text>
</comment>
<feature type="binding site" evidence="2">
    <location>
        <position position="192"/>
    </location>
    <ligand>
        <name>Mg(2+)</name>
        <dbReference type="ChEBI" id="CHEBI:18420"/>
        <label>3</label>
    </ligand>
</feature>
<keyword evidence="2 4" id="KW-0418">Kinase</keyword>
<dbReference type="AlphaFoldDB" id="A0A1X9SMD7"/>